<dbReference type="SUPFAM" id="SSF50156">
    <property type="entry name" value="PDZ domain-like"/>
    <property type="match status" value="1"/>
</dbReference>
<gene>
    <name evidence="8" type="ORF">FisN_11Lh190</name>
</gene>
<name>A0A1Z5J7E4_FISSO</name>
<feature type="domain" description="PPIase FKBP-type" evidence="7">
    <location>
        <begin position="239"/>
        <end position="343"/>
    </location>
</feature>
<dbReference type="OrthoDB" id="1902587at2759"/>
<dbReference type="SUPFAM" id="SSF54534">
    <property type="entry name" value="FKBP-like"/>
    <property type="match status" value="1"/>
</dbReference>
<evidence type="ECO:0000313" key="9">
    <source>
        <dbReference type="Proteomes" id="UP000198406"/>
    </source>
</evidence>
<comment type="catalytic activity">
    <reaction evidence="1 5">
        <text>[protein]-peptidylproline (omega=180) = [protein]-peptidylproline (omega=0)</text>
        <dbReference type="Rhea" id="RHEA:16237"/>
        <dbReference type="Rhea" id="RHEA-COMP:10747"/>
        <dbReference type="Rhea" id="RHEA-COMP:10748"/>
        <dbReference type="ChEBI" id="CHEBI:83833"/>
        <dbReference type="ChEBI" id="CHEBI:83834"/>
        <dbReference type="EC" id="5.2.1.8"/>
    </reaction>
</comment>
<sequence length="349" mass="37829">MEKTIRALLLLLWYRLAANSLSVPEGMTTHRRAFLLQSTVALLTPSAGVAAVTDETNAFASTWWSQDAAATKVTAPTDASDEVTLRVSKEQIRQRRLGLELADLDFKTNLRVYVKSVQMGSLASEVGIQQNWVVVGLNGQSTERTNAEGVAVLLSEALNDKRDYVELRFRDPAVFRNKLQNLNVNESVTTQVAPAGDTTQRNQDGSVQKGRTVTAQDDQKVTVSQLMPPKMCTRGAQVDDLLEISYIGTVVETGAIFDGSAVKINGQGIPGRGDDVSLFFVLGKQPFGQFPPGWDVGLVGCCVGERRRLLIPPALAYGSKGLPRRGIPPDATLQYDVTLVSLNGLSTPQ</sequence>
<dbReference type="InterPro" id="IPR036034">
    <property type="entry name" value="PDZ_sf"/>
</dbReference>
<dbReference type="Pfam" id="PF00254">
    <property type="entry name" value="FKBP_C"/>
    <property type="match status" value="1"/>
</dbReference>
<feature type="chain" id="PRO_5012509560" description="peptidylprolyl isomerase" evidence="6">
    <location>
        <begin position="21"/>
        <end position="349"/>
    </location>
</feature>
<dbReference type="GO" id="GO:0005783">
    <property type="term" value="C:endoplasmic reticulum"/>
    <property type="evidence" value="ECO:0007669"/>
    <property type="project" value="TreeGrafter"/>
</dbReference>
<dbReference type="InterPro" id="IPR046357">
    <property type="entry name" value="PPIase_dom_sf"/>
</dbReference>
<keyword evidence="9" id="KW-1185">Reference proteome</keyword>
<organism evidence="8 9">
    <name type="scientific">Fistulifera solaris</name>
    <name type="common">Oleaginous diatom</name>
    <dbReference type="NCBI Taxonomy" id="1519565"/>
    <lineage>
        <taxon>Eukaryota</taxon>
        <taxon>Sar</taxon>
        <taxon>Stramenopiles</taxon>
        <taxon>Ochrophyta</taxon>
        <taxon>Bacillariophyta</taxon>
        <taxon>Bacillariophyceae</taxon>
        <taxon>Bacillariophycidae</taxon>
        <taxon>Naviculales</taxon>
        <taxon>Naviculaceae</taxon>
        <taxon>Fistulifera</taxon>
    </lineage>
</organism>
<evidence type="ECO:0000259" key="7">
    <source>
        <dbReference type="PROSITE" id="PS50059"/>
    </source>
</evidence>
<comment type="caution">
    <text evidence="8">The sequence shown here is derived from an EMBL/GenBank/DDBJ whole genome shotgun (WGS) entry which is preliminary data.</text>
</comment>
<evidence type="ECO:0000256" key="6">
    <source>
        <dbReference type="SAM" id="SignalP"/>
    </source>
</evidence>
<dbReference type="Gene3D" id="2.30.42.10">
    <property type="match status" value="1"/>
</dbReference>
<dbReference type="PROSITE" id="PS50059">
    <property type="entry name" value="FKBP_PPIASE"/>
    <property type="match status" value="1"/>
</dbReference>
<dbReference type="EMBL" id="BDSP01000013">
    <property type="protein sequence ID" value="GAX09832.1"/>
    <property type="molecule type" value="Genomic_DNA"/>
</dbReference>
<keyword evidence="4 5" id="KW-0413">Isomerase</keyword>
<reference evidence="8 9" key="1">
    <citation type="journal article" date="2015" name="Plant Cell">
        <title>Oil accumulation by the oleaginous diatom Fistulifera solaris as revealed by the genome and transcriptome.</title>
        <authorList>
            <person name="Tanaka T."/>
            <person name="Maeda Y."/>
            <person name="Veluchamy A."/>
            <person name="Tanaka M."/>
            <person name="Abida H."/>
            <person name="Marechal E."/>
            <person name="Bowler C."/>
            <person name="Muto M."/>
            <person name="Sunaga Y."/>
            <person name="Tanaka M."/>
            <person name="Yoshino T."/>
            <person name="Taniguchi T."/>
            <person name="Fukuda Y."/>
            <person name="Nemoto M."/>
            <person name="Matsumoto M."/>
            <person name="Wong P.S."/>
            <person name="Aburatani S."/>
            <person name="Fujibuchi W."/>
        </authorList>
    </citation>
    <scope>NUCLEOTIDE SEQUENCE [LARGE SCALE GENOMIC DNA]</scope>
    <source>
        <strain evidence="8 9">JPCC DA0580</strain>
    </source>
</reference>
<dbReference type="GO" id="GO:0003755">
    <property type="term" value="F:peptidyl-prolyl cis-trans isomerase activity"/>
    <property type="evidence" value="ECO:0007669"/>
    <property type="project" value="UniProtKB-KW"/>
</dbReference>
<dbReference type="EC" id="5.2.1.8" evidence="2 5"/>
<evidence type="ECO:0000256" key="2">
    <source>
        <dbReference type="ARBA" id="ARBA00013194"/>
    </source>
</evidence>
<dbReference type="Gene3D" id="3.10.50.40">
    <property type="match status" value="1"/>
</dbReference>
<accession>A0A1Z5J7E4</accession>
<evidence type="ECO:0000313" key="8">
    <source>
        <dbReference type="EMBL" id="GAX09832.1"/>
    </source>
</evidence>
<evidence type="ECO:0000256" key="1">
    <source>
        <dbReference type="ARBA" id="ARBA00000971"/>
    </source>
</evidence>
<keyword evidence="6" id="KW-0732">Signal</keyword>
<dbReference type="InParanoid" id="A0A1Z5J7E4"/>
<evidence type="ECO:0000256" key="5">
    <source>
        <dbReference type="PROSITE-ProRule" id="PRU00277"/>
    </source>
</evidence>
<evidence type="ECO:0000256" key="3">
    <source>
        <dbReference type="ARBA" id="ARBA00023110"/>
    </source>
</evidence>
<feature type="signal peptide" evidence="6">
    <location>
        <begin position="1"/>
        <end position="20"/>
    </location>
</feature>
<dbReference type="Proteomes" id="UP000198406">
    <property type="component" value="Unassembled WGS sequence"/>
</dbReference>
<dbReference type="InterPro" id="IPR044609">
    <property type="entry name" value="FKBP2/11"/>
</dbReference>
<dbReference type="PANTHER" id="PTHR45779:SF7">
    <property type="entry name" value="PEPTIDYLPROLYL ISOMERASE"/>
    <property type="match status" value="1"/>
</dbReference>
<dbReference type="PANTHER" id="PTHR45779">
    <property type="entry name" value="PEPTIDYLPROLYL ISOMERASE"/>
    <property type="match status" value="1"/>
</dbReference>
<protein>
    <recommendedName>
        <fullName evidence="2 5">peptidylprolyl isomerase</fullName>
        <ecNumber evidence="2 5">5.2.1.8</ecNumber>
    </recommendedName>
</protein>
<proteinExistence type="predicted"/>
<dbReference type="AlphaFoldDB" id="A0A1Z5J7E4"/>
<dbReference type="InterPro" id="IPR001179">
    <property type="entry name" value="PPIase_FKBP_dom"/>
</dbReference>
<evidence type="ECO:0000256" key="4">
    <source>
        <dbReference type="ARBA" id="ARBA00023235"/>
    </source>
</evidence>
<keyword evidence="3 5" id="KW-0697">Rotamase</keyword>